<name>A0A2G8T691_9BURK</name>
<reference evidence="2 3" key="1">
    <citation type="submission" date="2017-10" db="EMBL/GenBank/DDBJ databases">
        <title>Massilia psychrophilum sp. nov., a novel purple-pigmented bacterium isolated from Tianshan glacier, Xinjiang Municipality, China.</title>
        <authorList>
            <person name="Wang H."/>
        </authorList>
    </citation>
    <scope>NUCLEOTIDE SEQUENCE [LARGE SCALE GENOMIC DNA]</scope>
    <source>
        <strain evidence="2 3">JCM 30813</strain>
    </source>
</reference>
<dbReference type="InterPro" id="IPR012912">
    <property type="entry name" value="Plasmid_pRiA4b_Orf3-like"/>
</dbReference>
<gene>
    <name evidence="2" type="ORF">CR103_00550</name>
</gene>
<dbReference type="RefSeq" id="WP_099914063.1">
    <property type="nucleotide sequence ID" value="NZ_BMHS01000001.1"/>
</dbReference>
<comment type="caution">
    <text evidence="2">The sequence shown here is derived from an EMBL/GenBank/DDBJ whole genome shotgun (WGS) entry which is preliminary data.</text>
</comment>
<evidence type="ECO:0000313" key="3">
    <source>
        <dbReference type="Proteomes" id="UP000228593"/>
    </source>
</evidence>
<sequence>MSGIFTMVIECVGGRHFKEPYQFVLDVPVESTLGDLASYILGMLDFEDDDHLDEFYLANGTHGKKTWFTPDGEWDEDDAHVTDIRLSKIFPLPKHKKLYYFYDFGASWCFQITKQGRQTAALAANRYPCIVSETGAKPKEFGDNEDWD</sequence>
<feature type="domain" description="Plasmid pRiA4b Orf3-like" evidence="1">
    <location>
        <begin position="25"/>
        <end position="140"/>
    </location>
</feature>
<evidence type="ECO:0000259" key="1">
    <source>
        <dbReference type="Pfam" id="PF07929"/>
    </source>
</evidence>
<dbReference type="SUPFAM" id="SSF159941">
    <property type="entry name" value="MM3350-like"/>
    <property type="match status" value="1"/>
</dbReference>
<dbReference type="EMBL" id="PDOB01000001">
    <property type="protein sequence ID" value="PIL41577.1"/>
    <property type="molecule type" value="Genomic_DNA"/>
</dbReference>
<accession>A0A2G8T691</accession>
<dbReference type="AlphaFoldDB" id="A0A2G8T691"/>
<dbReference type="Gene3D" id="3.10.290.30">
    <property type="entry name" value="MM3350-like"/>
    <property type="match status" value="1"/>
</dbReference>
<dbReference type="Proteomes" id="UP000228593">
    <property type="component" value="Unassembled WGS sequence"/>
</dbReference>
<keyword evidence="3" id="KW-1185">Reference proteome</keyword>
<proteinExistence type="predicted"/>
<dbReference type="Pfam" id="PF07929">
    <property type="entry name" value="PRiA4_ORF3"/>
    <property type="match status" value="1"/>
</dbReference>
<dbReference type="InterPro" id="IPR024047">
    <property type="entry name" value="MM3350-like_sf"/>
</dbReference>
<organism evidence="2 3">
    <name type="scientific">Massilia psychrophila</name>
    <dbReference type="NCBI Taxonomy" id="1603353"/>
    <lineage>
        <taxon>Bacteria</taxon>
        <taxon>Pseudomonadati</taxon>
        <taxon>Pseudomonadota</taxon>
        <taxon>Betaproteobacteria</taxon>
        <taxon>Burkholderiales</taxon>
        <taxon>Oxalobacteraceae</taxon>
        <taxon>Telluria group</taxon>
        <taxon>Massilia</taxon>
    </lineage>
</organism>
<protein>
    <recommendedName>
        <fullName evidence="1">Plasmid pRiA4b Orf3-like domain-containing protein</fullName>
    </recommendedName>
</protein>
<evidence type="ECO:0000313" key="2">
    <source>
        <dbReference type="EMBL" id="PIL41577.1"/>
    </source>
</evidence>
<dbReference type="OrthoDB" id="9816539at2"/>